<proteinExistence type="predicted"/>
<dbReference type="GO" id="GO:0051604">
    <property type="term" value="P:protein maturation"/>
    <property type="evidence" value="ECO:0007669"/>
    <property type="project" value="InterPro"/>
</dbReference>
<dbReference type="Pfam" id="PF06762">
    <property type="entry name" value="LMF1"/>
    <property type="match status" value="1"/>
</dbReference>
<name>A0A382TD79_9ZZZZ</name>
<keyword evidence="1" id="KW-0812">Transmembrane</keyword>
<sequence>MVKVILERLRVLGFGSSAPTKYWLTRFVFLRFLGGMYFVAFLILVNQGLPLIGENGLLPAKNLIDLLEPRYETIFDAFLKIPTLFWFHLSDRILVICAWVGTILSFVVLIGFANTPMLLILWFLYISFVNIGQTWYGFGWESQLLETGFLGIFICPLLDPRPFPRSPPPAPVFWLLRWLIFRIYIGAGMIKIRSDNCWLDLTCMVYHYE</sequence>
<evidence type="ECO:0000313" key="3">
    <source>
        <dbReference type="EMBL" id="SVD20094.1"/>
    </source>
</evidence>
<evidence type="ECO:0000259" key="2">
    <source>
        <dbReference type="Pfam" id="PF06762"/>
    </source>
</evidence>
<dbReference type="InterPro" id="IPR057434">
    <property type="entry name" value="LMF1/2_N"/>
</dbReference>
<keyword evidence="1" id="KW-0472">Membrane</keyword>
<feature type="domain" description="Lipase maturation factor 1/2 N-terminal" evidence="2">
    <location>
        <begin position="136"/>
        <end position="209"/>
    </location>
</feature>
<dbReference type="InterPro" id="IPR009613">
    <property type="entry name" value="LMF"/>
</dbReference>
<dbReference type="PANTHER" id="PTHR14463:SF10">
    <property type="entry name" value="LIPASE MATURATION FACTOR 1"/>
    <property type="match status" value="1"/>
</dbReference>
<feature type="transmembrane region" description="Helical" evidence="1">
    <location>
        <begin position="93"/>
        <end position="112"/>
    </location>
</feature>
<feature type="transmembrane region" description="Helical" evidence="1">
    <location>
        <begin position="119"/>
        <end position="138"/>
    </location>
</feature>
<dbReference type="GO" id="GO:0005789">
    <property type="term" value="C:endoplasmic reticulum membrane"/>
    <property type="evidence" value="ECO:0007669"/>
    <property type="project" value="TreeGrafter"/>
</dbReference>
<keyword evidence="1" id="KW-1133">Transmembrane helix</keyword>
<dbReference type="EMBL" id="UINC01135753">
    <property type="protein sequence ID" value="SVD20094.1"/>
    <property type="molecule type" value="Genomic_DNA"/>
</dbReference>
<dbReference type="AlphaFoldDB" id="A0A382TD79"/>
<feature type="transmembrane region" description="Helical" evidence="1">
    <location>
        <begin position="28"/>
        <end position="49"/>
    </location>
</feature>
<accession>A0A382TD79</accession>
<organism evidence="3">
    <name type="scientific">marine metagenome</name>
    <dbReference type="NCBI Taxonomy" id="408172"/>
    <lineage>
        <taxon>unclassified sequences</taxon>
        <taxon>metagenomes</taxon>
        <taxon>ecological metagenomes</taxon>
    </lineage>
</organism>
<reference evidence="3" key="1">
    <citation type="submission" date="2018-05" db="EMBL/GenBank/DDBJ databases">
        <authorList>
            <person name="Lanie J.A."/>
            <person name="Ng W.-L."/>
            <person name="Kazmierczak K.M."/>
            <person name="Andrzejewski T.M."/>
            <person name="Davidsen T.M."/>
            <person name="Wayne K.J."/>
            <person name="Tettelin H."/>
            <person name="Glass J.I."/>
            <person name="Rusch D."/>
            <person name="Podicherti R."/>
            <person name="Tsui H.-C.T."/>
            <person name="Winkler M.E."/>
        </authorList>
    </citation>
    <scope>NUCLEOTIDE SEQUENCE</scope>
</reference>
<evidence type="ECO:0000256" key="1">
    <source>
        <dbReference type="SAM" id="Phobius"/>
    </source>
</evidence>
<feature type="non-terminal residue" evidence="3">
    <location>
        <position position="209"/>
    </location>
</feature>
<protein>
    <recommendedName>
        <fullName evidence="2">Lipase maturation factor 1/2 N-terminal domain-containing protein</fullName>
    </recommendedName>
</protein>
<gene>
    <name evidence="3" type="ORF">METZ01_LOCUS372948</name>
</gene>
<dbReference type="PANTHER" id="PTHR14463">
    <property type="entry name" value="LIPASE MATURATION FACTOR"/>
    <property type="match status" value="1"/>
</dbReference>